<evidence type="ECO:0000313" key="3">
    <source>
        <dbReference type="Proteomes" id="UP001372338"/>
    </source>
</evidence>
<protein>
    <recommendedName>
        <fullName evidence="1">Plastocyanin-like domain-containing protein</fullName>
    </recommendedName>
</protein>
<dbReference type="SUPFAM" id="SSF49503">
    <property type="entry name" value="Cupredoxins"/>
    <property type="match status" value="1"/>
</dbReference>
<evidence type="ECO:0000313" key="2">
    <source>
        <dbReference type="EMBL" id="KAK7259794.1"/>
    </source>
</evidence>
<dbReference type="Gene3D" id="2.60.40.420">
    <property type="entry name" value="Cupredoxins - blue copper proteins"/>
    <property type="match status" value="1"/>
</dbReference>
<name>A0AAN9HZS1_CROPI</name>
<evidence type="ECO:0000259" key="1">
    <source>
        <dbReference type="Pfam" id="PF00394"/>
    </source>
</evidence>
<keyword evidence="3" id="KW-1185">Reference proteome</keyword>
<dbReference type="GO" id="GO:0016491">
    <property type="term" value="F:oxidoreductase activity"/>
    <property type="evidence" value="ECO:0007669"/>
    <property type="project" value="TreeGrafter"/>
</dbReference>
<comment type="caution">
    <text evidence="2">The sequence shown here is derived from an EMBL/GenBank/DDBJ whole genome shotgun (WGS) entry which is preliminary data.</text>
</comment>
<sequence>MIGDWYTRNHTALRTTLDNGKDLGIPDGVLINGKGPYQYNATLVPSGIEYNQIDVDPGKTYRIRVHNVGISTSLNFRIQNHNLKAGRNRGSLHTTNKLHQF</sequence>
<accession>A0AAN9HZS1</accession>
<proteinExistence type="predicted"/>
<reference evidence="2 3" key="1">
    <citation type="submission" date="2024-01" db="EMBL/GenBank/DDBJ databases">
        <title>The genomes of 5 underutilized Papilionoideae crops provide insights into root nodulation and disease resistanc.</title>
        <authorList>
            <person name="Yuan L."/>
        </authorList>
    </citation>
    <scope>NUCLEOTIDE SEQUENCE [LARGE SCALE GENOMIC DNA]</scope>
    <source>
        <strain evidence="2">ZHUSHIDOU_FW_LH</strain>
        <tissue evidence="2">Leaf</tissue>
    </source>
</reference>
<organism evidence="2 3">
    <name type="scientific">Crotalaria pallida</name>
    <name type="common">Smooth rattlebox</name>
    <name type="synonym">Crotalaria striata</name>
    <dbReference type="NCBI Taxonomy" id="3830"/>
    <lineage>
        <taxon>Eukaryota</taxon>
        <taxon>Viridiplantae</taxon>
        <taxon>Streptophyta</taxon>
        <taxon>Embryophyta</taxon>
        <taxon>Tracheophyta</taxon>
        <taxon>Spermatophyta</taxon>
        <taxon>Magnoliopsida</taxon>
        <taxon>eudicotyledons</taxon>
        <taxon>Gunneridae</taxon>
        <taxon>Pentapetalae</taxon>
        <taxon>rosids</taxon>
        <taxon>fabids</taxon>
        <taxon>Fabales</taxon>
        <taxon>Fabaceae</taxon>
        <taxon>Papilionoideae</taxon>
        <taxon>50 kb inversion clade</taxon>
        <taxon>genistoids sensu lato</taxon>
        <taxon>core genistoids</taxon>
        <taxon>Crotalarieae</taxon>
        <taxon>Crotalaria</taxon>
    </lineage>
</organism>
<dbReference type="InterPro" id="IPR001117">
    <property type="entry name" value="Cu-oxidase_2nd"/>
</dbReference>
<dbReference type="PANTHER" id="PTHR11709:SF270">
    <property type="entry name" value="MONOCOPPER OXIDASE-LIKE PROTEIN SKS1"/>
    <property type="match status" value="1"/>
</dbReference>
<dbReference type="AlphaFoldDB" id="A0AAN9HZS1"/>
<dbReference type="GO" id="GO:0005886">
    <property type="term" value="C:plasma membrane"/>
    <property type="evidence" value="ECO:0007669"/>
    <property type="project" value="TreeGrafter"/>
</dbReference>
<dbReference type="PANTHER" id="PTHR11709">
    <property type="entry name" value="MULTI-COPPER OXIDASE"/>
    <property type="match status" value="1"/>
</dbReference>
<dbReference type="Proteomes" id="UP001372338">
    <property type="component" value="Unassembled WGS sequence"/>
</dbReference>
<dbReference type="Pfam" id="PF00394">
    <property type="entry name" value="Cu-oxidase"/>
    <property type="match status" value="1"/>
</dbReference>
<feature type="domain" description="Plastocyanin-like" evidence="1">
    <location>
        <begin position="1"/>
        <end position="84"/>
    </location>
</feature>
<dbReference type="InterPro" id="IPR008972">
    <property type="entry name" value="Cupredoxin"/>
</dbReference>
<dbReference type="InterPro" id="IPR045087">
    <property type="entry name" value="Cu-oxidase_fam"/>
</dbReference>
<dbReference type="EMBL" id="JAYWIO010000005">
    <property type="protein sequence ID" value="KAK7259794.1"/>
    <property type="molecule type" value="Genomic_DNA"/>
</dbReference>
<gene>
    <name evidence="2" type="ORF">RIF29_25409</name>
</gene>